<dbReference type="AlphaFoldDB" id="A0A5E7KZD2"/>
<gene>
    <name evidence="1" type="ORF">PS870_03009</name>
</gene>
<reference evidence="1 2" key="1">
    <citation type="submission" date="2019-09" db="EMBL/GenBank/DDBJ databases">
        <authorList>
            <person name="Chandra G."/>
            <person name="Truman W A."/>
        </authorList>
    </citation>
    <scope>NUCLEOTIDE SEQUENCE [LARGE SCALE GENOMIC DNA]</scope>
    <source>
        <strain evidence="1">PS870</strain>
    </source>
</reference>
<name>A0A5E7KZD2_PSEFL</name>
<dbReference type="EMBL" id="CABVIK010000009">
    <property type="protein sequence ID" value="VVP05007.1"/>
    <property type="molecule type" value="Genomic_DNA"/>
</dbReference>
<evidence type="ECO:0000313" key="2">
    <source>
        <dbReference type="Proteomes" id="UP000349468"/>
    </source>
</evidence>
<proteinExistence type="predicted"/>
<protein>
    <submittedName>
        <fullName evidence="1">Uncharacterized protein</fullName>
    </submittedName>
</protein>
<evidence type="ECO:0000313" key="1">
    <source>
        <dbReference type="EMBL" id="VVP05007.1"/>
    </source>
</evidence>
<sequence>MINLSLGAKIRVPHAQNMAVLCKTAYASCMNPSPLLSDQYWAGAI</sequence>
<organism evidence="1 2">
    <name type="scientific">Pseudomonas fluorescens</name>
    <dbReference type="NCBI Taxonomy" id="294"/>
    <lineage>
        <taxon>Bacteria</taxon>
        <taxon>Pseudomonadati</taxon>
        <taxon>Pseudomonadota</taxon>
        <taxon>Gammaproteobacteria</taxon>
        <taxon>Pseudomonadales</taxon>
        <taxon>Pseudomonadaceae</taxon>
        <taxon>Pseudomonas</taxon>
    </lineage>
</organism>
<dbReference type="Proteomes" id="UP000349468">
    <property type="component" value="Unassembled WGS sequence"/>
</dbReference>
<accession>A0A5E7KZD2</accession>